<protein>
    <submittedName>
        <fullName evidence="1">ReqiPepy6 protein</fullName>
    </submittedName>
</protein>
<reference evidence="1" key="1">
    <citation type="journal article" date="2021" name="Proc. Natl. Acad. Sci. U.S.A.">
        <title>A Catalog of Tens of Thousands of Viruses from Human Metagenomes Reveals Hidden Associations with Chronic Diseases.</title>
        <authorList>
            <person name="Tisza M.J."/>
            <person name="Buck C.B."/>
        </authorList>
    </citation>
    <scope>NUCLEOTIDE SEQUENCE</scope>
    <source>
        <strain evidence="1">Ct7bj10</strain>
    </source>
</reference>
<proteinExistence type="predicted"/>
<dbReference type="EMBL" id="BK015490">
    <property type="protein sequence ID" value="DAE09642.1"/>
    <property type="molecule type" value="Genomic_DNA"/>
</dbReference>
<name>A0A8S5PRY6_9CAUD</name>
<evidence type="ECO:0000313" key="1">
    <source>
        <dbReference type="EMBL" id="DAE09642.1"/>
    </source>
</evidence>
<accession>A0A8S5PRY6</accession>
<sequence length="459" mass="50517">MHVLSPACERLAYHRSRNVQRAGRRICDALRREGQWRQLCWPRARGQGRGGGPVTWRACLCDTMTGLLAQQIDIPSFTWSMTVSDSSFSTTKSKDVGEDEVSGLQLPWKQIPGSTPTARADALMCGKRGLVLFWRSDLDDDSSLGTPILGGVFGVRSSTPNDVSIPLDSLMTVLGDRILAHDDAFGTNEAHTAPGGFAWQGLSLRAIACEVIRQCTSLKPGGELPIDLPWLNERGNHQRMDYQDWDVQNQSCKQILSKLANVIGGPDMQFRPYLADSQHVRYRFEAGSDGDVYLGQKTVHSLAYHPLGGSLEDLKVDRMAPTQRYYATGAGSDKATMCCLAEDLTLCRQSDPWPLREGTYSDSDAKNWDVLKSHAQAKLAANSKPLMQLSGTINANDVDASGMPLHALGTFWPGEIFEVSITGYPDLPNGIYRQRLMKMSGDQTGKVTLLFDICEDPCT</sequence>
<organism evidence="1">
    <name type="scientific">Siphoviridae sp. ct7bj10</name>
    <dbReference type="NCBI Taxonomy" id="2825353"/>
    <lineage>
        <taxon>Viruses</taxon>
        <taxon>Duplodnaviria</taxon>
        <taxon>Heunggongvirae</taxon>
        <taxon>Uroviricota</taxon>
        <taxon>Caudoviricetes</taxon>
    </lineage>
</organism>